<dbReference type="AlphaFoldDB" id="A0A2M8EP87"/>
<feature type="domain" description="Transcriptional repressor PaaX-like central Cas2-like" evidence="1">
    <location>
        <begin position="104"/>
        <end position="166"/>
    </location>
</feature>
<protein>
    <recommendedName>
        <fullName evidence="1">Transcriptional repressor PaaX-like central Cas2-like domain-containing protein</fullName>
    </recommendedName>
</protein>
<comment type="caution">
    <text evidence="2">The sequence shown here is derived from an EMBL/GenBank/DDBJ whole genome shotgun (WGS) entry which is preliminary data.</text>
</comment>
<evidence type="ECO:0000313" key="2">
    <source>
        <dbReference type="EMBL" id="PJC24552.1"/>
    </source>
</evidence>
<name>A0A2M8EP87_9BACT</name>
<accession>A0A2M8EP87</accession>
<dbReference type="Pfam" id="PF20803">
    <property type="entry name" value="PaaX_M"/>
    <property type="match status" value="1"/>
</dbReference>
<dbReference type="EMBL" id="PFSI01000035">
    <property type="protein sequence ID" value="PJC24552.1"/>
    <property type="molecule type" value="Genomic_DNA"/>
</dbReference>
<dbReference type="Proteomes" id="UP000230251">
    <property type="component" value="Unassembled WGS sequence"/>
</dbReference>
<evidence type="ECO:0000313" key="3">
    <source>
        <dbReference type="Proteomes" id="UP000230251"/>
    </source>
</evidence>
<proteinExistence type="predicted"/>
<dbReference type="InterPro" id="IPR048846">
    <property type="entry name" value="PaaX-like_central"/>
</dbReference>
<organism evidence="2 3">
    <name type="scientific">Candidatus Uhrbacteria bacterium CG_4_9_14_0_2_um_filter_41_50</name>
    <dbReference type="NCBI Taxonomy" id="1975031"/>
    <lineage>
        <taxon>Bacteria</taxon>
        <taxon>Candidatus Uhriibacteriota</taxon>
    </lineage>
</organism>
<gene>
    <name evidence="2" type="ORF">CO057_02355</name>
</gene>
<reference evidence="3" key="1">
    <citation type="submission" date="2017-09" db="EMBL/GenBank/DDBJ databases">
        <title>Depth-based differentiation of microbial function through sediment-hosted aquifers and enrichment of novel symbionts in the deep terrestrial subsurface.</title>
        <authorList>
            <person name="Probst A.J."/>
            <person name="Ladd B."/>
            <person name="Jarett J.K."/>
            <person name="Geller-Mcgrath D.E."/>
            <person name="Sieber C.M.K."/>
            <person name="Emerson J.B."/>
            <person name="Anantharaman K."/>
            <person name="Thomas B.C."/>
            <person name="Malmstrom R."/>
            <person name="Stieglmeier M."/>
            <person name="Klingl A."/>
            <person name="Woyke T."/>
            <person name="Ryan C.M."/>
            <person name="Banfield J.F."/>
        </authorList>
    </citation>
    <scope>NUCLEOTIDE SEQUENCE [LARGE SCALE GENOMIC DNA]</scope>
</reference>
<sequence>MLWKNSKTSQVFDNLCSLLSELPVGLAHPRAVYTYGYEDYLKIQDGIARSEKRRRIRMLEEKRIIKLKKEGDRIVIQLTHDGQIEKIKRKLLHNSNQLPSNQVCLVSFDVPEDIREVRNMFRGLLKSLQFRFVQKSVWEGDRDVVKDLIQLVQKLRIGRWCYIYIATKC</sequence>
<evidence type="ECO:0000259" key="1">
    <source>
        <dbReference type="Pfam" id="PF20803"/>
    </source>
</evidence>